<gene>
    <name evidence="1" type="ORF">JOF53_006724</name>
</gene>
<dbReference type="PANTHER" id="PTHR47691:SF3">
    <property type="entry name" value="HTH-TYPE TRANSCRIPTIONAL REGULATOR RV0890C-RELATED"/>
    <property type="match status" value="1"/>
</dbReference>
<comment type="caution">
    <text evidence="1">The sequence shown here is derived from an EMBL/GenBank/DDBJ whole genome shotgun (WGS) entry which is preliminary data.</text>
</comment>
<dbReference type="RefSeq" id="WP_245372928.1">
    <property type="nucleotide sequence ID" value="NZ_JAGIOO010000001.1"/>
</dbReference>
<dbReference type="EMBL" id="JAGIOO010000001">
    <property type="protein sequence ID" value="MBP2477852.1"/>
    <property type="molecule type" value="Genomic_DNA"/>
</dbReference>
<dbReference type="Proteomes" id="UP001519363">
    <property type="component" value="Unassembled WGS sequence"/>
</dbReference>
<accession>A0ABS5AN82</accession>
<dbReference type="Gene3D" id="1.25.40.10">
    <property type="entry name" value="Tetratricopeptide repeat domain"/>
    <property type="match status" value="1"/>
</dbReference>
<protein>
    <recommendedName>
        <fullName evidence="3">Tetratricopeptide repeat protein</fullName>
    </recommendedName>
</protein>
<dbReference type="SUPFAM" id="SSF48452">
    <property type="entry name" value="TPR-like"/>
    <property type="match status" value="1"/>
</dbReference>
<name>A0ABS5AN82_9PSEU</name>
<dbReference type="PANTHER" id="PTHR47691">
    <property type="entry name" value="REGULATOR-RELATED"/>
    <property type="match status" value="1"/>
</dbReference>
<sequence>MRGLAGQAAHRLFTQRARAAHPTAELDPDLVGQLCQALDGLPLALELAAARLRHLPLAEVLRRLDDRFALLAKGERTAAPRHRGLTEVVAWSWDLLTPAERDLAARFTVFAGSADLAAVTAVCAADLDGLVDKSLVELTGQRYRMPETIRAFCARQAPDLAEAPRRAHAAHFLALARTASPELLRADQLTWLARLDAEHDNLVGALRWATAHDHPTALRLAGALAPYWWLRGRRTEGARLTGPLTRALGTTPPPGLAEEYALCVLTTAFGSPDPTPWHPHLDAVRRDHHARTTAPRQPLLWVLLAMVDGPPADHTATNRYRRLFEADPWSAALARLSEGVLAAFRGADAEPHLTAALAAFRALGERWGMLQALADLAPLADWPRALSLYAEGLRLAEELGATEEAADLVNRRACGHLDRGELDAARVDLARVAELGRRAGAPDWVGIARLGQAELARHTGDLPAARALAEQALAVTWPGVFPTEELRCRAQLTLARLARTEGHPDVADSLLREALAVATARRNHPLVRDLTAELTPSGSPTPRC</sequence>
<proteinExistence type="predicted"/>
<evidence type="ECO:0000313" key="2">
    <source>
        <dbReference type="Proteomes" id="UP001519363"/>
    </source>
</evidence>
<evidence type="ECO:0008006" key="3">
    <source>
        <dbReference type="Google" id="ProtNLM"/>
    </source>
</evidence>
<evidence type="ECO:0000313" key="1">
    <source>
        <dbReference type="EMBL" id="MBP2477852.1"/>
    </source>
</evidence>
<organism evidence="1 2">
    <name type="scientific">Crossiella equi</name>
    <dbReference type="NCBI Taxonomy" id="130796"/>
    <lineage>
        <taxon>Bacteria</taxon>
        <taxon>Bacillati</taxon>
        <taxon>Actinomycetota</taxon>
        <taxon>Actinomycetes</taxon>
        <taxon>Pseudonocardiales</taxon>
        <taxon>Pseudonocardiaceae</taxon>
        <taxon>Crossiella</taxon>
    </lineage>
</organism>
<reference evidence="1 2" key="1">
    <citation type="submission" date="2021-03" db="EMBL/GenBank/DDBJ databases">
        <title>Sequencing the genomes of 1000 actinobacteria strains.</title>
        <authorList>
            <person name="Klenk H.-P."/>
        </authorList>
    </citation>
    <scope>NUCLEOTIDE SEQUENCE [LARGE SCALE GENOMIC DNA]</scope>
    <source>
        <strain evidence="1 2">DSM 44580</strain>
    </source>
</reference>
<dbReference type="InterPro" id="IPR011990">
    <property type="entry name" value="TPR-like_helical_dom_sf"/>
</dbReference>
<keyword evidence="2" id="KW-1185">Reference proteome</keyword>